<name>A0ABP0U145_9BRYO</name>
<proteinExistence type="predicted"/>
<reference evidence="2" key="1">
    <citation type="submission" date="2024-02" db="EMBL/GenBank/DDBJ databases">
        <authorList>
            <consortium name="ELIXIR-Norway"/>
            <consortium name="Elixir Norway"/>
        </authorList>
    </citation>
    <scope>NUCLEOTIDE SEQUENCE</scope>
</reference>
<evidence type="ECO:0008006" key="4">
    <source>
        <dbReference type="Google" id="ProtNLM"/>
    </source>
</evidence>
<evidence type="ECO:0000313" key="3">
    <source>
        <dbReference type="Proteomes" id="UP001497512"/>
    </source>
</evidence>
<evidence type="ECO:0000313" key="2">
    <source>
        <dbReference type="EMBL" id="CAK9210448.1"/>
    </source>
</evidence>
<dbReference type="PANTHER" id="PTHR31956:SF28">
    <property type="entry name" value="NON-SPECIFIC PHOSPHOLIPASE C4-RELATED"/>
    <property type="match status" value="1"/>
</dbReference>
<gene>
    <name evidence="2" type="ORF">CSSPTR1EN2_LOCUS10165</name>
</gene>
<dbReference type="PANTHER" id="PTHR31956">
    <property type="entry name" value="NON-SPECIFIC PHOSPHOLIPASE C4-RELATED"/>
    <property type="match status" value="1"/>
</dbReference>
<evidence type="ECO:0000256" key="1">
    <source>
        <dbReference type="ARBA" id="ARBA00022801"/>
    </source>
</evidence>
<keyword evidence="1" id="KW-0378">Hydrolase</keyword>
<dbReference type="SUPFAM" id="SSF53649">
    <property type="entry name" value="Alkaline phosphatase-like"/>
    <property type="match status" value="1"/>
</dbReference>
<keyword evidence="3" id="KW-1185">Reference proteome</keyword>
<accession>A0ABP0U145</accession>
<dbReference type="Gene3D" id="3.40.720.10">
    <property type="entry name" value="Alkaline Phosphatase, subunit A"/>
    <property type="match status" value="2"/>
</dbReference>
<dbReference type="EMBL" id="OZ019910">
    <property type="protein sequence ID" value="CAK9210448.1"/>
    <property type="molecule type" value="Genomic_DNA"/>
</dbReference>
<dbReference type="InterPro" id="IPR007312">
    <property type="entry name" value="Phosphoesterase"/>
</dbReference>
<organism evidence="2 3">
    <name type="scientific">Sphagnum troendelagicum</name>
    <dbReference type="NCBI Taxonomy" id="128251"/>
    <lineage>
        <taxon>Eukaryota</taxon>
        <taxon>Viridiplantae</taxon>
        <taxon>Streptophyta</taxon>
        <taxon>Embryophyta</taxon>
        <taxon>Bryophyta</taxon>
        <taxon>Sphagnophytina</taxon>
        <taxon>Sphagnopsida</taxon>
        <taxon>Sphagnales</taxon>
        <taxon>Sphagnaceae</taxon>
        <taxon>Sphagnum</taxon>
    </lineage>
</organism>
<protein>
    <recommendedName>
        <fullName evidence="4">Phosphoesterase</fullName>
    </recommendedName>
</protein>
<dbReference type="Proteomes" id="UP001497512">
    <property type="component" value="Chromosome 18"/>
</dbReference>
<dbReference type="InterPro" id="IPR017850">
    <property type="entry name" value="Alkaline_phosphatase_core_sf"/>
</dbReference>
<dbReference type="Pfam" id="PF04185">
    <property type="entry name" value="Phosphoesterase"/>
    <property type="match status" value="1"/>
</dbReference>
<sequence>MSASNCCGLWAPRSSRTTPAGTTTASGTTALSKAANSTSNGGSAIGQIKTVVVLVMENRSFDHMFGFMKRLNPEIDGLTGTESNPLSLTNPDSAGVAVVSDQAPYVDPVDPGHSYQDIVLQIFGSHTDTSANPPPMNGFAADAESKQAGLSSTIMSGFAPEHIPVHAALVQEFAVVDRWFASVPSSTQPNRLFLHSATSHGLMSNNTKLLAEGLPQKTIFELVHEAGLTFGIYYQQIPNTLFYRNLRQLNYLDKFYPYDLCFLEDAKRGVLPNYTVIEPRYFDILNEPANDDHPVHDVAQGQKLIKEVYEALRASPQWNEILLIITYDEHGGFHDHVPTPVADVPSPDGLVGSAPPYSFDFKRLGVRVPALLISPWIEKGTVVHEPNGPTPTSQYEHSSIPATVKKLFNLQGPFLTARDAWAGTFDGVLSLNTPRTDCLLKLPAAPTSLRPQKTNESCPLSEFQEELVTLGSSLKGHLPPLTECNTVKKAHAYVTDAVDNFFKAASAASKAGLPSDTKFQLNLPAQPVSS</sequence>